<dbReference type="EMBL" id="BKCM01000002">
    <property type="protein sequence ID" value="GEQ99799.1"/>
    <property type="molecule type" value="Genomic_DNA"/>
</dbReference>
<proteinExistence type="predicted"/>
<evidence type="ECO:0000259" key="7">
    <source>
        <dbReference type="Pfam" id="PF09335"/>
    </source>
</evidence>
<feature type="transmembrane region" description="Helical" evidence="6">
    <location>
        <begin position="167"/>
        <end position="189"/>
    </location>
</feature>
<dbReference type="InterPro" id="IPR051311">
    <property type="entry name" value="DedA_domain"/>
</dbReference>
<keyword evidence="2" id="KW-1003">Cell membrane</keyword>
<comment type="subcellular location">
    <subcellularLocation>
        <location evidence="1">Cell membrane</location>
        <topology evidence="1">Multi-pass membrane protein</topology>
    </subcellularLocation>
</comment>
<keyword evidence="5 6" id="KW-0472">Membrane</keyword>
<gene>
    <name evidence="8" type="ORF">JCM17845_04230</name>
</gene>
<dbReference type="InterPro" id="IPR032816">
    <property type="entry name" value="VTT_dom"/>
</dbReference>
<accession>A0A5A7MXU0</accession>
<dbReference type="Proteomes" id="UP000325187">
    <property type="component" value="Unassembled WGS sequence"/>
</dbReference>
<keyword evidence="4 6" id="KW-1133">Transmembrane helix</keyword>
<feature type="transmembrane region" description="Helical" evidence="6">
    <location>
        <begin position="12"/>
        <end position="30"/>
    </location>
</feature>
<comment type="caution">
    <text evidence="8">The sequence shown here is derived from an EMBL/GenBank/DDBJ whole genome shotgun (WGS) entry which is preliminary data.</text>
</comment>
<dbReference type="PANTHER" id="PTHR42709">
    <property type="entry name" value="ALKALINE PHOSPHATASE LIKE PROTEIN"/>
    <property type="match status" value="1"/>
</dbReference>
<name>A0A5A7MXU0_9PROT</name>
<evidence type="ECO:0000256" key="1">
    <source>
        <dbReference type="ARBA" id="ARBA00004651"/>
    </source>
</evidence>
<organism evidence="8 9">
    <name type="scientific">Iodidimonas gelatinilytica</name>
    <dbReference type="NCBI Taxonomy" id="1236966"/>
    <lineage>
        <taxon>Bacteria</taxon>
        <taxon>Pseudomonadati</taxon>
        <taxon>Pseudomonadota</taxon>
        <taxon>Alphaproteobacteria</taxon>
        <taxon>Iodidimonadales</taxon>
        <taxon>Iodidimonadaceae</taxon>
        <taxon>Iodidimonas</taxon>
    </lineage>
</organism>
<feature type="domain" description="VTT" evidence="7">
    <location>
        <begin position="47"/>
        <end position="149"/>
    </location>
</feature>
<keyword evidence="3 6" id="KW-0812">Transmembrane</keyword>
<evidence type="ECO:0000256" key="5">
    <source>
        <dbReference type="ARBA" id="ARBA00023136"/>
    </source>
</evidence>
<dbReference type="Pfam" id="PF09335">
    <property type="entry name" value="VTT_dom"/>
    <property type="match status" value="1"/>
</dbReference>
<keyword evidence="9" id="KW-1185">Reference proteome</keyword>
<protein>
    <recommendedName>
        <fullName evidence="7">VTT domain-containing protein</fullName>
    </recommendedName>
</protein>
<evidence type="ECO:0000313" key="9">
    <source>
        <dbReference type="Proteomes" id="UP000325187"/>
    </source>
</evidence>
<evidence type="ECO:0000256" key="3">
    <source>
        <dbReference type="ARBA" id="ARBA00022692"/>
    </source>
</evidence>
<feature type="transmembrane region" description="Helical" evidence="6">
    <location>
        <begin position="50"/>
        <end position="74"/>
    </location>
</feature>
<evidence type="ECO:0000256" key="2">
    <source>
        <dbReference type="ARBA" id="ARBA00022475"/>
    </source>
</evidence>
<dbReference type="GO" id="GO:0005886">
    <property type="term" value="C:plasma membrane"/>
    <property type="evidence" value="ECO:0007669"/>
    <property type="project" value="UniProtKB-SubCell"/>
</dbReference>
<dbReference type="AlphaFoldDB" id="A0A5A7MXU0"/>
<dbReference type="RefSeq" id="WP_150001693.1">
    <property type="nucleotide sequence ID" value="NZ_BKCM01000002.1"/>
</dbReference>
<evidence type="ECO:0000256" key="4">
    <source>
        <dbReference type="ARBA" id="ARBA00022989"/>
    </source>
</evidence>
<evidence type="ECO:0000256" key="6">
    <source>
        <dbReference type="SAM" id="Phobius"/>
    </source>
</evidence>
<feature type="transmembrane region" description="Helical" evidence="6">
    <location>
        <begin position="131"/>
        <end position="155"/>
    </location>
</feature>
<evidence type="ECO:0000313" key="8">
    <source>
        <dbReference type="EMBL" id="GEQ99799.1"/>
    </source>
</evidence>
<reference evidence="8 9" key="1">
    <citation type="submission" date="2019-09" db="EMBL/GenBank/DDBJ databases">
        <title>NBRP : Genome information of microbial organism related human and environment.</title>
        <authorList>
            <person name="Hattori M."/>
            <person name="Oshima K."/>
            <person name="Inaba H."/>
            <person name="Suda W."/>
            <person name="Sakamoto M."/>
            <person name="Iino T."/>
            <person name="Kitahara M."/>
            <person name="Oshida Y."/>
            <person name="Iida T."/>
            <person name="Kudo T."/>
            <person name="Itoh T."/>
            <person name="Ohkuma M."/>
        </authorList>
    </citation>
    <scope>NUCLEOTIDE SEQUENCE [LARGE SCALE GENOMIC DNA]</scope>
    <source>
        <strain evidence="8 9">Mie-1</strain>
    </source>
</reference>
<sequence>MDVTWVLETLQMLASRPLFLIGAAIVLSFLSEDAVTVGSALLVSQDLLGLPLAFLAVNIAIIAGDGALYGAGALAARNRKLRRMVATRRVYQAKRWVEQRLGPILLATRFMPGTRLPTYLASGFFGFPFSFFLMVLTLGSLLWTGFVFSVILIAGKPFLDALGPWKWLGAVIILLCGLLVPHFIGPIVARLIGVGPMPEDDKNT</sequence>
<dbReference type="PANTHER" id="PTHR42709:SF6">
    <property type="entry name" value="UNDECAPRENYL PHOSPHATE TRANSPORTER A"/>
    <property type="match status" value="1"/>
</dbReference>